<dbReference type="EMBL" id="ML996159">
    <property type="protein sequence ID" value="KAF2733631.1"/>
    <property type="molecule type" value="Genomic_DNA"/>
</dbReference>
<keyword evidence="2" id="KW-1185">Reference proteome</keyword>
<organism evidence="1 2">
    <name type="scientific">Polyplosphaeria fusca</name>
    <dbReference type="NCBI Taxonomy" id="682080"/>
    <lineage>
        <taxon>Eukaryota</taxon>
        <taxon>Fungi</taxon>
        <taxon>Dikarya</taxon>
        <taxon>Ascomycota</taxon>
        <taxon>Pezizomycotina</taxon>
        <taxon>Dothideomycetes</taxon>
        <taxon>Pleosporomycetidae</taxon>
        <taxon>Pleosporales</taxon>
        <taxon>Tetraplosphaeriaceae</taxon>
        <taxon>Polyplosphaeria</taxon>
    </lineage>
</organism>
<protein>
    <recommendedName>
        <fullName evidence="3">WSC domain-containing protein</fullName>
    </recommendedName>
</protein>
<accession>A0A9P4QYZ3</accession>
<evidence type="ECO:0000313" key="2">
    <source>
        <dbReference type="Proteomes" id="UP000799444"/>
    </source>
</evidence>
<name>A0A9P4QYZ3_9PLEO</name>
<comment type="caution">
    <text evidence="1">The sequence shown here is derived from an EMBL/GenBank/DDBJ whole genome shotgun (WGS) entry which is preliminary data.</text>
</comment>
<evidence type="ECO:0008006" key="3">
    <source>
        <dbReference type="Google" id="ProtNLM"/>
    </source>
</evidence>
<dbReference type="Proteomes" id="UP000799444">
    <property type="component" value="Unassembled WGS sequence"/>
</dbReference>
<proteinExistence type="predicted"/>
<sequence>MEPNDLTLSLFLDPAKLRGHSVVHSAASHRIPREDPQPNVVYIPAASFTSAIYALDHRVLCYGARVCFFSLAPSRRKPRHNATMKAALSLIASTAVLLTRVHGLAKQQAPKNWVITDSLLSDSDAEFLGYTWELDGCYKQTTGTLKEAIKSTIKKNGVKINSGYNCQKMCSSNDPNYPLDTERKAYKHAGVTNTDECWCGTEVDLSDTAGGRNIPFNKCYADQCPAAGAGDGGLQEGTTDNVPYGDLPSMGIRLVEIRPTNFRAL</sequence>
<dbReference type="AlphaFoldDB" id="A0A9P4QYZ3"/>
<gene>
    <name evidence="1" type="ORF">EJ04DRAFT_524413</name>
</gene>
<evidence type="ECO:0000313" key="1">
    <source>
        <dbReference type="EMBL" id="KAF2733631.1"/>
    </source>
</evidence>
<reference evidence="1" key="1">
    <citation type="journal article" date="2020" name="Stud. Mycol.">
        <title>101 Dothideomycetes genomes: a test case for predicting lifestyles and emergence of pathogens.</title>
        <authorList>
            <person name="Haridas S."/>
            <person name="Albert R."/>
            <person name="Binder M."/>
            <person name="Bloem J."/>
            <person name="Labutti K."/>
            <person name="Salamov A."/>
            <person name="Andreopoulos B."/>
            <person name="Baker S."/>
            <person name="Barry K."/>
            <person name="Bills G."/>
            <person name="Bluhm B."/>
            <person name="Cannon C."/>
            <person name="Castanera R."/>
            <person name="Culley D."/>
            <person name="Daum C."/>
            <person name="Ezra D."/>
            <person name="Gonzalez J."/>
            <person name="Henrissat B."/>
            <person name="Kuo A."/>
            <person name="Liang C."/>
            <person name="Lipzen A."/>
            <person name="Lutzoni F."/>
            <person name="Magnuson J."/>
            <person name="Mondo S."/>
            <person name="Nolan M."/>
            <person name="Ohm R."/>
            <person name="Pangilinan J."/>
            <person name="Park H.-J."/>
            <person name="Ramirez L."/>
            <person name="Alfaro M."/>
            <person name="Sun H."/>
            <person name="Tritt A."/>
            <person name="Yoshinaga Y."/>
            <person name="Zwiers L.-H."/>
            <person name="Turgeon B."/>
            <person name="Goodwin S."/>
            <person name="Spatafora J."/>
            <person name="Crous P."/>
            <person name="Grigoriev I."/>
        </authorList>
    </citation>
    <scope>NUCLEOTIDE SEQUENCE</scope>
    <source>
        <strain evidence="1">CBS 125425</strain>
    </source>
</reference>